<comment type="caution">
    <text evidence="1">The sequence shown here is derived from an EMBL/GenBank/DDBJ whole genome shotgun (WGS) entry which is preliminary data.</text>
</comment>
<evidence type="ECO:0000313" key="1">
    <source>
        <dbReference type="EMBL" id="KAF2092561.1"/>
    </source>
</evidence>
<dbReference type="Gene3D" id="3.40.50.12500">
    <property type="match status" value="1"/>
</dbReference>
<keyword evidence="2" id="KW-1185">Reference proteome</keyword>
<accession>A0A9P4LZF5</accession>
<sequence>MVKQIRLGVLVPSSNTALEPITQEIISSISDDDLEITVHFSRFTVKEISLTPTALNQFKLEPIITAAQLLADAKVDCIGWSGTSAGWLGFDHDERLCKEISDATGISCATSTLALNKALKLLGIGEGSKLGLVTPYLSDVQTAIMEKYAGIGIVIDKSVERHLEISANHSIRQVSAEQLGSMVREVKEGGAHVITTFCTNLVAARYAEQWEREMDVVVLDTVATVVWDMLKMVGVDTKKVQGWGKMFEL</sequence>
<dbReference type="Proteomes" id="UP000799772">
    <property type="component" value="Unassembled WGS sequence"/>
</dbReference>
<dbReference type="Pfam" id="PF17645">
    <property type="entry name" value="Amdase"/>
    <property type="match status" value="1"/>
</dbReference>
<reference evidence="1" key="1">
    <citation type="journal article" date="2020" name="Stud. Mycol.">
        <title>101 Dothideomycetes genomes: a test case for predicting lifestyles and emergence of pathogens.</title>
        <authorList>
            <person name="Haridas S."/>
            <person name="Albert R."/>
            <person name="Binder M."/>
            <person name="Bloem J."/>
            <person name="Labutti K."/>
            <person name="Salamov A."/>
            <person name="Andreopoulos B."/>
            <person name="Baker S."/>
            <person name="Barry K."/>
            <person name="Bills G."/>
            <person name="Bluhm B."/>
            <person name="Cannon C."/>
            <person name="Castanera R."/>
            <person name="Culley D."/>
            <person name="Daum C."/>
            <person name="Ezra D."/>
            <person name="Gonzalez J."/>
            <person name="Henrissat B."/>
            <person name="Kuo A."/>
            <person name="Liang C."/>
            <person name="Lipzen A."/>
            <person name="Lutzoni F."/>
            <person name="Magnuson J."/>
            <person name="Mondo S."/>
            <person name="Nolan M."/>
            <person name="Ohm R."/>
            <person name="Pangilinan J."/>
            <person name="Park H.-J."/>
            <person name="Ramirez L."/>
            <person name="Alfaro M."/>
            <person name="Sun H."/>
            <person name="Tritt A."/>
            <person name="Yoshinaga Y."/>
            <person name="Zwiers L.-H."/>
            <person name="Turgeon B."/>
            <person name="Goodwin S."/>
            <person name="Spatafora J."/>
            <person name="Crous P."/>
            <person name="Grigoriev I."/>
        </authorList>
    </citation>
    <scope>NUCLEOTIDE SEQUENCE</scope>
    <source>
        <strain evidence="1">CBS 133067</strain>
    </source>
</reference>
<evidence type="ECO:0000313" key="2">
    <source>
        <dbReference type="Proteomes" id="UP000799772"/>
    </source>
</evidence>
<dbReference type="InterPro" id="IPR053714">
    <property type="entry name" value="Iso_Racemase_Enz_sf"/>
</dbReference>
<protein>
    <submittedName>
        <fullName evidence="1">Asp/Glu racemase</fullName>
    </submittedName>
</protein>
<proteinExistence type="predicted"/>
<dbReference type="EMBL" id="ML978144">
    <property type="protein sequence ID" value="KAF2092561.1"/>
    <property type="molecule type" value="Genomic_DNA"/>
</dbReference>
<name>A0A9P4LZF5_9PEZI</name>
<dbReference type="AlphaFoldDB" id="A0A9P4LZF5"/>
<dbReference type="PIRSF" id="PIRSF015736">
    <property type="entry name" value="MI"/>
    <property type="match status" value="1"/>
</dbReference>
<dbReference type="OrthoDB" id="414270at2759"/>
<organism evidence="1 2">
    <name type="scientific">Rhizodiscina lignyota</name>
    <dbReference type="NCBI Taxonomy" id="1504668"/>
    <lineage>
        <taxon>Eukaryota</taxon>
        <taxon>Fungi</taxon>
        <taxon>Dikarya</taxon>
        <taxon>Ascomycota</taxon>
        <taxon>Pezizomycotina</taxon>
        <taxon>Dothideomycetes</taxon>
        <taxon>Pleosporomycetidae</taxon>
        <taxon>Aulographales</taxon>
        <taxon>Rhizodiscinaceae</taxon>
        <taxon>Rhizodiscina</taxon>
    </lineage>
</organism>
<gene>
    <name evidence="1" type="ORF">NA57DRAFT_62273</name>
</gene>
<dbReference type="PANTHER" id="PTHR40267">
    <property type="entry name" value="BLR3294 PROTEIN"/>
    <property type="match status" value="1"/>
</dbReference>
<dbReference type="PANTHER" id="PTHR40267:SF1">
    <property type="entry name" value="BLR3294 PROTEIN"/>
    <property type="match status" value="1"/>
</dbReference>
<dbReference type="InterPro" id="IPR026286">
    <property type="entry name" value="MaiA/AMDase"/>
</dbReference>